<protein>
    <submittedName>
        <fullName evidence="2">Uncharacterized protein</fullName>
    </submittedName>
</protein>
<feature type="compositionally biased region" description="Low complexity" evidence="1">
    <location>
        <begin position="45"/>
        <end position="64"/>
    </location>
</feature>
<organism evidence="2 3">
    <name type="scientific">Neobacillus notoginsengisoli</name>
    <dbReference type="NCBI Taxonomy" id="1578198"/>
    <lineage>
        <taxon>Bacteria</taxon>
        <taxon>Bacillati</taxon>
        <taxon>Bacillota</taxon>
        <taxon>Bacilli</taxon>
        <taxon>Bacillales</taxon>
        <taxon>Bacillaceae</taxon>
        <taxon>Neobacillus</taxon>
    </lineage>
</organism>
<keyword evidence="3" id="KW-1185">Reference proteome</keyword>
<evidence type="ECO:0000313" key="3">
    <source>
        <dbReference type="Proteomes" id="UP000284416"/>
    </source>
</evidence>
<feature type="region of interest" description="Disordered" evidence="1">
    <location>
        <begin position="22"/>
        <end position="71"/>
    </location>
</feature>
<gene>
    <name evidence="2" type="ORF">D1B31_00500</name>
</gene>
<sequence length="71" mass="7302">MFCQVVVKAQIVSTTLIEAEGTDSGGMQRQGGDPMKSGSALVRSGAAGLRPRAPRGAAARLTGAKAPRRLH</sequence>
<dbReference type="AlphaFoldDB" id="A0A417YZT8"/>
<dbReference type="Proteomes" id="UP000284416">
    <property type="component" value="Unassembled WGS sequence"/>
</dbReference>
<dbReference type="EMBL" id="QWEG01000001">
    <property type="protein sequence ID" value="RHW43191.1"/>
    <property type="molecule type" value="Genomic_DNA"/>
</dbReference>
<evidence type="ECO:0000256" key="1">
    <source>
        <dbReference type="SAM" id="MobiDB-lite"/>
    </source>
</evidence>
<reference evidence="2 3" key="1">
    <citation type="journal article" date="2017" name="Int. J. Syst. Evol. Microbiol.">
        <title>Bacillus notoginsengisoli sp. nov., a novel bacterium isolated from the rhizosphere of Panax notoginseng.</title>
        <authorList>
            <person name="Zhang M.Y."/>
            <person name="Cheng J."/>
            <person name="Cai Y."/>
            <person name="Zhang T.Y."/>
            <person name="Wu Y.Y."/>
            <person name="Manikprabhu D."/>
            <person name="Li W.J."/>
            <person name="Zhang Y.X."/>
        </authorList>
    </citation>
    <scope>NUCLEOTIDE SEQUENCE [LARGE SCALE GENOMIC DNA]</scope>
    <source>
        <strain evidence="2 3">JCM 30743</strain>
    </source>
</reference>
<evidence type="ECO:0000313" key="2">
    <source>
        <dbReference type="EMBL" id="RHW43191.1"/>
    </source>
</evidence>
<proteinExistence type="predicted"/>
<comment type="caution">
    <text evidence="2">The sequence shown here is derived from an EMBL/GenBank/DDBJ whole genome shotgun (WGS) entry which is preliminary data.</text>
</comment>
<name>A0A417YZT8_9BACI</name>
<accession>A0A417YZT8</accession>